<feature type="non-terminal residue" evidence="2">
    <location>
        <position position="80"/>
    </location>
</feature>
<protein>
    <submittedName>
        <fullName evidence="2">Uncharacterized protein</fullName>
    </submittedName>
</protein>
<keyword evidence="1" id="KW-0812">Transmembrane</keyword>
<keyword evidence="1" id="KW-0472">Membrane</keyword>
<keyword evidence="1" id="KW-1133">Transmembrane helix</keyword>
<comment type="caution">
    <text evidence="2">The sequence shown here is derived from an EMBL/GenBank/DDBJ whole genome shotgun (WGS) entry which is preliminary data.</text>
</comment>
<name>X0ZBE2_9ZZZZ</name>
<dbReference type="EMBL" id="BART01009318">
    <property type="protein sequence ID" value="GAG66474.1"/>
    <property type="molecule type" value="Genomic_DNA"/>
</dbReference>
<reference evidence="2" key="1">
    <citation type="journal article" date="2014" name="Front. Microbiol.">
        <title>High frequency of phylogenetically diverse reductive dehalogenase-homologous genes in deep subseafloor sedimentary metagenomes.</title>
        <authorList>
            <person name="Kawai M."/>
            <person name="Futagami T."/>
            <person name="Toyoda A."/>
            <person name="Takaki Y."/>
            <person name="Nishi S."/>
            <person name="Hori S."/>
            <person name="Arai W."/>
            <person name="Tsubouchi T."/>
            <person name="Morono Y."/>
            <person name="Uchiyama I."/>
            <person name="Ito T."/>
            <person name="Fujiyama A."/>
            <person name="Inagaki F."/>
            <person name="Takami H."/>
        </authorList>
    </citation>
    <scope>NUCLEOTIDE SEQUENCE</scope>
    <source>
        <strain evidence="2">Expedition CK06-06</strain>
    </source>
</reference>
<feature type="transmembrane region" description="Helical" evidence="1">
    <location>
        <begin position="20"/>
        <end position="41"/>
    </location>
</feature>
<organism evidence="2">
    <name type="scientific">marine sediment metagenome</name>
    <dbReference type="NCBI Taxonomy" id="412755"/>
    <lineage>
        <taxon>unclassified sequences</taxon>
        <taxon>metagenomes</taxon>
        <taxon>ecological metagenomes</taxon>
    </lineage>
</organism>
<evidence type="ECO:0000256" key="1">
    <source>
        <dbReference type="SAM" id="Phobius"/>
    </source>
</evidence>
<sequence>MAKVVRGEGLVLFIKSIIRLIRLVLLIWLFTLYLNFLLSFFPWTLNFAVRLFDLVIAPLTVFGKAFVDQIPNFFSLVILI</sequence>
<proteinExistence type="predicted"/>
<gene>
    <name evidence="2" type="ORF">S01H4_20683</name>
</gene>
<dbReference type="AlphaFoldDB" id="X0ZBE2"/>
<accession>X0ZBE2</accession>
<evidence type="ECO:0000313" key="2">
    <source>
        <dbReference type="EMBL" id="GAG66474.1"/>
    </source>
</evidence>